<evidence type="ECO:0000256" key="5">
    <source>
        <dbReference type="ARBA" id="ARBA00023274"/>
    </source>
</evidence>
<dbReference type="InterPro" id="IPR004389">
    <property type="entry name" value="Ribosomal_uL18_bac-type"/>
</dbReference>
<reference evidence="9" key="1">
    <citation type="submission" date="2017-05" db="EMBL/GenBank/DDBJ databases">
        <title>Draft genome sequence of Geobacter pelophilus, a iron(III)-reducing bacteria.</title>
        <authorList>
            <person name="Aoyagi T."/>
            <person name="Koike H."/>
            <person name="Morita T."/>
            <person name="Sato Y."/>
            <person name="Habe H."/>
            <person name="Hori T."/>
        </authorList>
    </citation>
    <scope>NUCLEOTIDE SEQUENCE [LARGE SCALE GENOMIC DNA]</scope>
    <source>
        <strain evidence="9">Drf2</strain>
    </source>
</reference>
<proteinExistence type="inferred from homology"/>
<keyword evidence="2" id="KW-0699">rRNA-binding</keyword>
<dbReference type="CDD" id="cd00432">
    <property type="entry name" value="Ribosomal_L18_L5e"/>
    <property type="match status" value="1"/>
</dbReference>
<evidence type="ECO:0000313" key="8">
    <source>
        <dbReference type="EMBL" id="GAW68954.1"/>
    </source>
</evidence>
<gene>
    <name evidence="8" type="ORF">GPEL0_02r0027</name>
</gene>
<dbReference type="SUPFAM" id="SSF53137">
    <property type="entry name" value="Translational machinery components"/>
    <property type="match status" value="1"/>
</dbReference>
<evidence type="ECO:0000256" key="1">
    <source>
        <dbReference type="ARBA" id="ARBA00007116"/>
    </source>
</evidence>
<sequence>MIDDTTGATLASASTLVGDVAEGLSYTGNIEAAAKVGAAIAKKALEKEITAVVFDRNGFLYHGRIKALADAARENGLSF</sequence>
<dbReference type="EMBL" id="BDQG01000002">
    <property type="protein sequence ID" value="GAW68954.1"/>
    <property type="molecule type" value="Genomic_DNA"/>
</dbReference>
<dbReference type="Gene3D" id="3.30.420.100">
    <property type="match status" value="1"/>
</dbReference>
<dbReference type="Proteomes" id="UP000194153">
    <property type="component" value="Unassembled WGS sequence"/>
</dbReference>
<evidence type="ECO:0000313" key="9">
    <source>
        <dbReference type="Proteomes" id="UP000194153"/>
    </source>
</evidence>
<name>A0ABQ0MPN7_9BACT</name>
<accession>A0ABQ0MPN7</accession>
<keyword evidence="5" id="KW-0687">Ribonucleoprotein</keyword>
<dbReference type="Pfam" id="PF00861">
    <property type="entry name" value="Ribosomal_L18p"/>
    <property type="match status" value="1"/>
</dbReference>
<evidence type="ECO:0000256" key="6">
    <source>
        <dbReference type="ARBA" id="ARBA00035197"/>
    </source>
</evidence>
<evidence type="ECO:0000256" key="7">
    <source>
        <dbReference type="ARBA" id="ARBA00035496"/>
    </source>
</evidence>
<keyword evidence="3" id="KW-0694">RNA-binding</keyword>
<evidence type="ECO:0000256" key="4">
    <source>
        <dbReference type="ARBA" id="ARBA00022980"/>
    </source>
</evidence>
<dbReference type="InterPro" id="IPR005484">
    <property type="entry name" value="Ribosomal_uL18_bac/plant/anim"/>
</dbReference>
<dbReference type="NCBIfam" id="TIGR00060">
    <property type="entry name" value="L18_bact"/>
    <property type="match status" value="1"/>
</dbReference>
<dbReference type="PANTHER" id="PTHR12899:SF3">
    <property type="entry name" value="LARGE RIBOSOMAL SUBUNIT PROTEIN UL18M"/>
    <property type="match status" value="1"/>
</dbReference>
<evidence type="ECO:0000256" key="3">
    <source>
        <dbReference type="ARBA" id="ARBA00022884"/>
    </source>
</evidence>
<keyword evidence="4 8" id="KW-0689">Ribosomal protein</keyword>
<organism evidence="8 9">
    <name type="scientific">Geoanaerobacter pelophilus</name>
    <dbReference type="NCBI Taxonomy" id="60036"/>
    <lineage>
        <taxon>Bacteria</taxon>
        <taxon>Pseudomonadati</taxon>
        <taxon>Thermodesulfobacteriota</taxon>
        <taxon>Desulfuromonadia</taxon>
        <taxon>Geobacterales</taxon>
        <taxon>Geobacteraceae</taxon>
        <taxon>Geoanaerobacter</taxon>
    </lineage>
</organism>
<comment type="similarity">
    <text evidence="1">Belongs to the universal ribosomal protein uL18 family.</text>
</comment>
<dbReference type="PANTHER" id="PTHR12899">
    <property type="entry name" value="39S RIBOSOMAL PROTEIN L18, MITOCHONDRIAL"/>
    <property type="match status" value="1"/>
</dbReference>
<comment type="caution">
    <text evidence="8">The sequence shown here is derived from an EMBL/GenBank/DDBJ whole genome shotgun (WGS) entry which is preliminary data.</text>
</comment>
<dbReference type="GO" id="GO:0005840">
    <property type="term" value="C:ribosome"/>
    <property type="evidence" value="ECO:0007669"/>
    <property type="project" value="UniProtKB-KW"/>
</dbReference>
<keyword evidence="9" id="KW-1185">Reference proteome</keyword>
<dbReference type="InterPro" id="IPR057268">
    <property type="entry name" value="Ribosomal_L18"/>
</dbReference>
<evidence type="ECO:0000256" key="2">
    <source>
        <dbReference type="ARBA" id="ARBA00022730"/>
    </source>
</evidence>
<protein>
    <recommendedName>
        <fullName evidence="6">Large ribosomal subunit protein uL18</fullName>
    </recommendedName>
    <alternativeName>
        <fullName evidence="7">50S ribosomal protein L18</fullName>
    </alternativeName>
</protein>